<evidence type="ECO:0000256" key="3">
    <source>
        <dbReference type="SAM" id="SignalP"/>
    </source>
</evidence>
<keyword evidence="6" id="KW-1185">Reference proteome</keyword>
<dbReference type="PANTHER" id="PTHR33236">
    <property type="entry name" value="INTRAFLAGELLAR TRANSPORT PROTEIN 122 FAMILY PROTEIN-RELATED"/>
    <property type="match status" value="1"/>
</dbReference>
<dbReference type="PANTHER" id="PTHR33236:SF5">
    <property type="entry name" value="CUB DOMAIN-CONTAINING PROTEIN"/>
    <property type="match status" value="1"/>
</dbReference>
<feature type="chain" id="PRO_5040376375" description="CUB domain-containing protein" evidence="3">
    <location>
        <begin position="22"/>
        <end position="350"/>
    </location>
</feature>
<keyword evidence="3" id="KW-0732">Signal</keyword>
<reference evidence="5" key="1">
    <citation type="submission" date="2022-01" db="EMBL/GenBank/DDBJ databases">
        <authorList>
            <person name="King R."/>
        </authorList>
    </citation>
    <scope>NUCLEOTIDE SEQUENCE</scope>
</reference>
<reference evidence="5" key="2">
    <citation type="submission" date="2022-10" db="EMBL/GenBank/DDBJ databases">
        <authorList>
            <consortium name="ENA_rothamsted_submissions"/>
            <consortium name="culmorum"/>
            <person name="King R."/>
        </authorList>
    </citation>
    <scope>NUCLEOTIDE SEQUENCE</scope>
</reference>
<proteinExistence type="predicted"/>
<dbReference type="Proteomes" id="UP001153737">
    <property type="component" value="Chromosome 2"/>
</dbReference>
<dbReference type="SUPFAM" id="SSF49854">
    <property type="entry name" value="Spermadhesin, CUB domain"/>
    <property type="match status" value="1"/>
</dbReference>
<sequence>MSQTFLMISVGFGFGVGLVRFANSVCTTAANIEGICYRRRQCADINGVASGACANGIGVCCIILRTCSESSSHNGTYFTNAAYPTAVTGSSRCSMEIQKCNSNICQVRIDFLSLVLAQPNATGFCTTDALIITGGGGTVPVICGDNTGQHVYVDFNGDENILMTITTGSASTLGRSWNLKITQIACDCPTRAPAGCLQFYNTTTGTVTSFNYGVGSNIIDATTGLPGTRELVNENYGICVGMLPGYCSIQWTSNGFSVSGIPGGEFDALSNGDCTTDFVVIANPFNPNGVALGTDRFCGTSFNTVVSTLKPFVLYVVTNGDEINDVANSGFSLSFTQQPCTNTAAALLGK</sequence>
<feature type="domain" description="CUB" evidence="4">
    <location>
        <begin position="67"/>
        <end position="184"/>
    </location>
</feature>
<evidence type="ECO:0000313" key="5">
    <source>
        <dbReference type="EMBL" id="CAH1155566.1"/>
    </source>
</evidence>
<gene>
    <name evidence="5" type="ORF">PHAECO_LOCUS5971</name>
</gene>
<comment type="caution">
    <text evidence="2">Lacks conserved residue(s) required for the propagation of feature annotation.</text>
</comment>
<dbReference type="InterPro" id="IPR058698">
    <property type="entry name" value="CUB_metazoa"/>
</dbReference>
<evidence type="ECO:0000313" key="6">
    <source>
        <dbReference type="Proteomes" id="UP001153737"/>
    </source>
</evidence>
<dbReference type="InterPro" id="IPR000859">
    <property type="entry name" value="CUB_dom"/>
</dbReference>
<name>A0A9P0DQW0_PHACE</name>
<keyword evidence="1" id="KW-1015">Disulfide bond</keyword>
<dbReference type="AlphaFoldDB" id="A0A9P0DQW0"/>
<evidence type="ECO:0000259" key="4">
    <source>
        <dbReference type="PROSITE" id="PS01180"/>
    </source>
</evidence>
<evidence type="ECO:0000256" key="2">
    <source>
        <dbReference type="PROSITE-ProRule" id="PRU00059"/>
    </source>
</evidence>
<organism evidence="5 6">
    <name type="scientific">Phaedon cochleariae</name>
    <name type="common">Mustard beetle</name>
    <dbReference type="NCBI Taxonomy" id="80249"/>
    <lineage>
        <taxon>Eukaryota</taxon>
        <taxon>Metazoa</taxon>
        <taxon>Ecdysozoa</taxon>
        <taxon>Arthropoda</taxon>
        <taxon>Hexapoda</taxon>
        <taxon>Insecta</taxon>
        <taxon>Pterygota</taxon>
        <taxon>Neoptera</taxon>
        <taxon>Endopterygota</taxon>
        <taxon>Coleoptera</taxon>
        <taxon>Polyphaga</taxon>
        <taxon>Cucujiformia</taxon>
        <taxon>Chrysomeloidea</taxon>
        <taxon>Chrysomelidae</taxon>
        <taxon>Chrysomelinae</taxon>
        <taxon>Chrysomelini</taxon>
        <taxon>Phaedon</taxon>
    </lineage>
</organism>
<dbReference type="Pfam" id="PF26080">
    <property type="entry name" value="CUB_animal"/>
    <property type="match status" value="1"/>
</dbReference>
<dbReference type="EMBL" id="OU896708">
    <property type="protein sequence ID" value="CAH1155566.1"/>
    <property type="molecule type" value="Genomic_DNA"/>
</dbReference>
<protein>
    <recommendedName>
        <fullName evidence="4">CUB domain-containing protein</fullName>
    </recommendedName>
</protein>
<evidence type="ECO:0000256" key="1">
    <source>
        <dbReference type="ARBA" id="ARBA00023157"/>
    </source>
</evidence>
<feature type="signal peptide" evidence="3">
    <location>
        <begin position="1"/>
        <end position="21"/>
    </location>
</feature>
<dbReference type="InterPro" id="IPR035914">
    <property type="entry name" value="Sperma_CUB_dom_sf"/>
</dbReference>
<accession>A0A9P0DQW0</accession>
<dbReference type="Gene3D" id="2.60.120.290">
    <property type="entry name" value="Spermadhesin, CUB domain"/>
    <property type="match status" value="1"/>
</dbReference>
<dbReference type="PROSITE" id="PS01180">
    <property type="entry name" value="CUB"/>
    <property type="match status" value="1"/>
</dbReference>